<protein>
    <submittedName>
        <fullName evidence="3">Secreted protein</fullName>
    </submittedName>
</protein>
<keyword evidence="1" id="KW-0732">Signal</keyword>
<feature type="signal peptide" evidence="1">
    <location>
        <begin position="1"/>
        <end position="19"/>
    </location>
</feature>
<reference evidence="3" key="1">
    <citation type="submission" date="2016-11" db="UniProtKB">
        <authorList>
            <consortium name="WormBaseParasite"/>
        </authorList>
    </citation>
    <scope>IDENTIFICATION</scope>
</reference>
<organism evidence="2 3">
    <name type="scientific">Steinernema glaseri</name>
    <dbReference type="NCBI Taxonomy" id="37863"/>
    <lineage>
        <taxon>Eukaryota</taxon>
        <taxon>Metazoa</taxon>
        <taxon>Ecdysozoa</taxon>
        <taxon>Nematoda</taxon>
        <taxon>Chromadorea</taxon>
        <taxon>Rhabditida</taxon>
        <taxon>Tylenchina</taxon>
        <taxon>Panagrolaimomorpha</taxon>
        <taxon>Strongyloidoidea</taxon>
        <taxon>Steinernematidae</taxon>
        <taxon>Steinernema</taxon>
    </lineage>
</organism>
<dbReference type="AlphaFoldDB" id="A0A1I7ZT29"/>
<evidence type="ECO:0000313" key="2">
    <source>
        <dbReference type="Proteomes" id="UP000095287"/>
    </source>
</evidence>
<feature type="chain" id="PRO_5009313878" evidence="1">
    <location>
        <begin position="20"/>
        <end position="153"/>
    </location>
</feature>
<evidence type="ECO:0000313" key="3">
    <source>
        <dbReference type="WBParaSite" id="L893_g2966.t1"/>
    </source>
</evidence>
<proteinExistence type="predicted"/>
<keyword evidence="2" id="KW-1185">Reference proteome</keyword>
<sequence length="153" mass="18057">MFVLKSVLWLPLLMSAVCPKRIRVRHWNRHGFSLGESHKYRTRHQQASGPVPDDENYIQPTMDPACLLRIQNTLMFQGFLQIFYSYNRKLRACTVVLGVTVQMDAPYVFRSQQVILCMRRQLYVKVAEMPRNMLPKEILLRRGCYDQLQIVKL</sequence>
<accession>A0A1I7ZT29</accession>
<evidence type="ECO:0000256" key="1">
    <source>
        <dbReference type="SAM" id="SignalP"/>
    </source>
</evidence>
<dbReference type="WBParaSite" id="L893_g2966.t1">
    <property type="protein sequence ID" value="L893_g2966.t1"/>
    <property type="gene ID" value="L893_g2966"/>
</dbReference>
<name>A0A1I7ZT29_9BILA</name>
<dbReference type="Proteomes" id="UP000095287">
    <property type="component" value="Unplaced"/>
</dbReference>